<dbReference type="GO" id="GO:0022857">
    <property type="term" value="F:transmembrane transporter activity"/>
    <property type="evidence" value="ECO:0007669"/>
    <property type="project" value="UniProtKB-UniRule"/>
</dbReference>
<protein>
    <recommendedName>
        <fullName evidence="6">Choline transporter-like protein</fullName>
    </recommendedName>
</protein>
<gene>
    <name evidence="7" type="ORF">EZV62_007697</name>
</gene>
<keyword evidence="8" id="KW-1185">Reference proteome</keyword>
<evidence type="ECO:0000256" key="1">
    <source>
        <dbReference type="ARBA" id="ARBA00004141"/>
    </source>
</evidence>
<dbReference type="Pfam" id="PF04515">
    <property type="entry name" value="Choline_transpo"/>
    <property type="match status" value="1"/>
</dbReference>
<evidence type="ECO:0000256" key="2">
    <source>
        <dbReference type="ARBA" id="ARBA00007168"/>
    </source>
</evidence>
<feature type="transmembrane region" description="Helical" evidence="6">
    <location>
        <begin position="225"/>
        <end position="245"/>
    </location>
</feature>
<feature type="transmembrane region" description="Helical" evidence="6">
    <location>
        <begin position="300"/>
        <end position="321"/>
    </location>
</feature>
<dbReference type="Proteomes" id="UP000323000">
    <property type="component" value="Chromosome 3"/>
</dbReference>
<feature type="transmembrane region" description="Helical" evidence="6">
    <location>
        <begin position="475"/>
        <end position="491"/>
    </location>
</feature>
<reference evidence="8" key="1">
    <citation type="journal article" date="2019" name="Gigascience">
        <title>De novo genome assembly of the endangered Acer yangbiense, a plant species with extremely small populations endemic to Yunnan Province, China.</title>
        <authorList>
            <person name="Yang J."/>
            <person name="Wariss H.M."/>
            <person name="Tao L."/>
            <person name="Zhang R."/>
            <person name="Yun Q."/>
            <person name="Hollingsworth P."/>
            <person name="Dao Z."/>
            <person name="Luo G."/>
            <person name="Guo H."/>
            <person name="Ma Y."/>
            <person name="Sun W."/>
        </authorList>
    </citation>
    <scope>NUCLEOTIDE SEQUENCE [LARGE SCALE GENOMIC DNA]</scope>
    <source>
        <strain evidence="8">cv. Malutang</strain>
    </source>
</reference>
<dbReference type="PANTHER" id="PTHR12385">
    <property type="entry name" value="CHOLINE TRANSPORTER-LIKE (SLC FAMILY 44)"/>
    <property type="match status" value="1"/>
</dbReference>
<evidence type="ECO:0000256" key="4">
    <source>
        <dbReference type="ARBA" id="ARBA00022989"/>
    </source>
</evidence>
<feature type="transmembrane region" description="Helical" evidence="6">
    <location>
        <begin position="132"/>
        <end position="155"/>
    </location>
</feature>
<comment type="subcellular location">
    <subcellularLocation>
        <location evidence="6">Cell membrane</location>
        <topology evidence="6">Multi-pass membrane protein</topology>
    </subcellularLocation>
    <subcellularLocation>
        <location evidence="1">Membrane</location>
        <topology evidence="1">Multi-pass membrane protein</topology>
    </subcellularLocation>
</comment>
<keyword evidence="4 6" id="KW-1133">Transmembrane helix</keyword>
<evidence type="ECO:0000256" key="5">
    <source>
        <dbReference type="ARBA" id="ARBA00023136"/>
    </source>
</evidence>
<evidence type="ECO:0000256" key="3">
    <source>
        <dbReference type="ARBA" id="ARBA00022692"/>
    </source>
</evidence>
<keyword evidence="3 6" id="KW-0812">Transmembrane</keyword>
<comment type="similarity">
    <text evidence="2 6">Belongs to the CTL (choline transporter-like) family.</text>
</comment>
<evidence type="ECO:0000313" key="8">
    <source>
        <dbReference type="Proteomes" id="UP000323000"/>
    </source>
</evidence>
<proteinExistence type="inferred from homology"/>
<comment type="function">
    <text evidence="6">Choline transporter.</text>
</comment>
<comment type="caution">
    <text evidence="7">The sequence shown here is derived from an EMBL/GenBank/DDBJ whole genome shotgun (WGS) entry which is preliminary data.</text>
</comment>
<feature type="transmembrane region" description="Helical" evidence="6">
    <location>
        <begin position="266"/>
        <end position="288"/>
    </location>
</feature>
<keyword evidence="5 6" id="KW-0472">Membrane</keyword>
<dbReference type="OrthoDB" id="44736at2759"/>
<dbReference type="EMBL" id="VAHF01000003">
    <property type="protein sequence ID" value="TXG66422.1"/>
    <property type="molecule type" value="Genomic_DNA"/>
</dbReference>
<feature type="transmembrane region" description="Helical" evidence="6">
    <location>
        <begin position="446"/>
        <end position="469"/>
    </location>
</feature>
<evidence type="ECO:0000313" key="7">
    <source>
        <dbReference type="EMBL" id="TXG66422.1"/>
    </source>
</evidence>
<dbReference type="AlphaFoldDB" id="A0A5C7IC94"/>
<evidence type="ECO:0000256" key="6">
    <source>
        <dbReference type="RuleBase" id="RU368066"/>
    </source>
</evidence>
<accession>A0A5C7IC94</accession>
<feature type="transmembrane region" description="Helical" evidence="6">
    <location>
        <begin position="199"/>
        <end position="219"/>
    </location>
</feature>
<sequence>MKLADELRSRLLLRAVQIAPPRCRSLHGADRSSMRCRSLLRAVQIAPSTLYGPRSSPSPLFGLGVDGIWCQESERKSKHNNKERSIQSKLQTIVFINDSGCLFDCCLQVQESSSLQIQATVAGQFMRNLFQFLFYCQLVLITILTVFLSIRGVVSSRGSHHFHPRKWYLPMLASVASSGLVALTWQWMVSCSPSKAIKACFWLSPLLICSVGILFLIIGSASGNAIGVIAIVCAVIQSLYTCWVNPRFEYAIKILSVSTAFPPAKTTFFVVLSIIVGVVYSSLLVSGIGGATATGTELDILFKVLILLSLAWSMQVIKNVVLITISRVKYIHFAYGADFYTGIAFRDTINHLMGSVSIGSALVPIFGVIRGSSRTIGLVAGDTDEFLFSCADCYSSVATSLGTLGNRWGFVHVGVYNKGFIQASVDTWDMFKRVGMEALIDSDLTGAFCFLSGISGAAICALVGGIWTLAVHESYAIEVSIYAFLIGYFMVKTQRFWELELSVICKLVKNIINIGVFLALFQCRVALAWPQACVSAYYVAYAENPQGPRFDSTIPGRIQELQRHQT</sequence>
<dbReference type="GO" id="GO:0005886">
    <property type="term" value="C:plasma membrane"/>
    <property type="evidence" value="ECO:0007669"/>
    <property type="project" value="UniProtKB-SubCell"/>
</dbReference>
<name>A0A5C7IC94_9ROSI</name>
<organism evidence="7 8">
    <name type="scientific">Acer yangbiense</name>
    <dbReference type="NCBI Taxonomy" id="1000413"/>
    <lineage>
        <taxon>Eukaryota</taxon>
        <taxon>Viridiplantae</taxon>
        <taxon>Streptophyta</taxon>
        <taxon>Embryophyta</taxon>
        <taxon>Tracheophyta</taxon>
        <taxon>Spermatophyta</taxon>
        <taxon>Magnoliopsida</taxon>
        <taxon>eudicotyledons</taxon>
        <taxon>Gunneridae</taxon>
        <taxon>Pentapetalae</taxon>
        <taxon>rosids</taxon>
        <taxon>malvids</taxon>
        <taxon>Sapindales</taxon>
        <taxon>Sapindaceae</taxon>
        <taxon>Hippocastanoideae</taxon>
        <taxon>Acereae</taxon>
        <taxon>Acer</taxon>
    </lineage>
</organism>
<dbReference type="PANTHER" id="PTHR12385:SF84">
    <property type="entry name" value="CHOLINE TRANSPORTER-LIKE PROTEIN"/>
    <property type="match status" value="1"/>
</dbReference>
<dbReference type="InterPro" id="IPR007603">
    <property type="entry name" value="Choline_transptr-like"/>
</dbReference>
<feature type="transmembrane region" description="Helical" evidence="6">
    <location>
        <begin position="167"/>
        <end position="187"/>
    </location>
</feature>